<dbReference type="PANTHER" id="PTHR35936">
    <property type="entry name" value="MEMBRANE-BOUND LYTIC MUREIN TRANSGLYCOSYLASE F"/>
    <property type="match status" value="1"/>
</dbReference>
<keyword evidence="6" id="KW-1185">Reference proteome</keyword>
<dbReference type="OrthoDB" id="8587856at2"/>
<dbReference type="RefSeq" id="WP_087462583.1">
    <property type="nucleotide sequence ID" value="NZ_CP021425.1"/>
</dbReference>
<reference evidence="5 6" key="1">
    <citation type="submission" date="2017-05" db="EMBL/GenBank/DDBJ databases">
        <title>Genomic insights into alkan degradation activity of Oleiphilus messinensis.</title>
        <authorList>
            <person name="Kozyavkin S.A."/>
            <person name="Slesarev A.I."/>
            <person name="Golyshin P.N."/>
            <person name="Korzhenkov A."/>
            <person name="Golyshina O.N."/>
            <person name="Toshchakov S.V."/>
        </authorList>
    </citation>
    <scope>NUCLEOTIDE SEQUENCE [LARGE SCALE GENOMIC DNA]</scope>
    <source>
        <strain evidence="5 6">ME102</strain>
    </source>
</reference>
<accession>A0A1Y0ID66</accession>
<dbReference type="PANTHER" id="PTHR35936:SF6">
    <property type="entry name" value="AMINO ACID ABC TRANSPORTER SUBSTRATE-BINDING PAAT FAMILY PROTEIN"/>
    <property type="match status" value="1"/>
</dbReference>
<dbReference type="AlphaFoldDB" id="A0A1Y0ID66"/>
<comment type="similarity">
    <text evidence="1">Belongs to the bacterial solute-binding protein 3 family.</text>
</comment>
<evidence type="ECO:0000313" key="6">
    <source>
        <dbReference type="Proteomes" id="UP000196027"/>
    </source>
</evidence>
<feature type="chain" id="PRO_5012327152" evidence="3">
    <location>
        <begin position="28"/>
        <end position="267"/>
    </location>
</feature>
<dbReference type="KEGG" id="ome:OLMES_3695"/>
<name>A0A1Y0ID66_9GAMM</name>
<evidence type="ECO:0000256" key="1">
    <source>
        <dbReference type="ARBA" id="ARBA00010333"/>
    </source>
</evidence>
<dbReference type="EMBL" id="CP021425">
    <property type="protein sequence ID" value="ARU57716.1"/>
    <property type="molecule type" value="Genomic_DNA"/>
</dbReference>
<evidence type="ECO:0000259" key="4">
    <source>
        <dbReference type="SMART" id="SM00062"/>
    </source>
</evidence>
<dbReference type="Gene3D" id="3.40.190.10">
    <property type="entry name" value="Periplasmic binding protein-like II"/>
    <property type="match status" value="2"/>
</dbReference>
<dbReference type="InterPro" id="IPR001638">
    <property type="entry name" value="Solute-binding_3/MltF_N"/>
</dbReference>
<feature type="domain" description="Solute-binding protein family 3/N-terminal" evidence="4">
    <location>
        <begin position="32"/>
        <end position="256"/>
    </location>
</feature>
<keyword evidence="2 3" id="KW-0732">Signal</keyword>
<protein>
    <submittedName>
        <fullName evidence="5">Amino acid ABC transporter periplasmic protein</fullName>
    </submittedName>
</protein>
<evidence type="ECO:0000313" key="5">
    <source>
        <dbReference type="EMBL" id="ARU57716.1"/>
    </source>
</evidence>
<dbReference type="Pfam" id="PF00497">
    <property type="entry name" value="SBP_bac_3"/>
    <property type="match status" value="1"/>
</dbReference>
<dbReference type="SUPFAM" id="SSF53850">
    <property type="entry name" value="Periplasmic binding protein-like II"/>
    <property type="match status" value="1"/>
</dbReference>
<gene>
    <name evidence="5" type="ORF">OLMES_3695</name>
</gene>
<evidence type="ECO:0000256" key="3">
    <source>
        <dbReference type="SAM" id="SignalP"/>
    </source>
</evidence>
<feature type="signal peptide" evidence="3">
    <location>
        <begin position="1"/>
        <end position="27"/>
    </location>
</feature>
<dbReference type="SMART" id="SM00062">
    <property type="entry name" value="PBPb"/>
    <property type="match status" value="1"/>
</dbReference>
<dbReference type="Proteomes" id="UP000196027">
    <property type="component" value="Chromosome"/>
</dbReference>
<proteinExistence type="inferred from homology"/>
<organism evidence="5 6">
    <name type="scientific">Oleiphilus messinensis</name>
    <dbReference type="NCBI Taxonomy" id="141451"/>
    <lineage>
        <taxon>Bacteria</taxon>
        <taxon>Pseudomonadati</taxon>
        <taxon>Pseudomonadota</taxon>
        <taxon>Gammaproteobacteria</taxon>
        <taxon>Oceanospirillales</taxon>
        <taxon>Oleiphilaceae</taxon>
        <taxon>Oleiphilus</taxon>
    </lineage>
</organism>
<sequence>MRRVVRTICSTVLVVILSLMTVTTVQARNCKQLVIAGGENWYPYFYHGTAGEMGILGDMVLEAASSSDIRARLMPPIPWKRILYFLNSGQIDVVAGALKTVEREQYSSFSDPVAQLDLQIFLNREIPFEFSLPEDLIGKTGAKLRGASFGDALDQFAFESLVIQEANDSDSLFAMLLARRVDYAITFKFHGLRYIETHKLDNQLAMLPQPLTSVGLHVAFSKASKCPQLIELLAESLAQMAKDGRSRQIIERYNHEFSNVSWRLMNE</sequence>
<evidence type="ECO:0000256" key="2">
    <source>
        <dbReference type="ARBA" id="ARBA00022729"/>
    </source>
</evidence>